<dbReference type="PANTHER" id="PTHR30383">
    <property type="entry name" value="THIOESTERASE 1/PROTEASE 1/LYSOPHOSPHOLIPASE L1"/>
    <property type="match status" value="1"/>
</dbReference>
<reference evidence="3 4" key="1">
    <citation type="journal article" date="2014" name="Int. J. Syst. Evol. Microbiol.">
        <title>Phylogenomics and the dynamic genome evolution of the genus Streptococcus.</title>
        <authorList>
            <consortium name="The Broad Institute Genome Sequencing Platform"/>
            <person name="Richards V.P."/>
            <person name="Palmer S.R."/>
            <person name="Pavinski Bitar P.D."/>
            <person name="Qin X."/>
            <person name="Weinstock G.M."/>
            <person name="Highlander S.K."/>
            <person name="Town C.D."/>
            <person name="Burne R.A."/>
            <person name="Stanhope M.J."/>
        </authorList>
    </citation>
    <scope>NUCLEOTIDE SEQUENCE [LARGE SCALE GENOMIC DNA]</scope>
    <source>
        <strain evidence="3 4">NCTC 11558</strain>
    </source>
</reference>
<evidence type="ECO:0000313" key="4">
    <source>
        <dbReference type="Proteomes" id="UP000003573"/>
    </source>
</evidence>
<protein>
    <submittedName>
        <fullName evidence="3">GDSL-like protein</fullName>
    </submittedName>
</protein>
<keyword evidence="1" id="KW-0472">Membrane</keyword>
<organism evidence="3 4">
    <name type="scientific">Streptococcus macacae NCTC 11558</name>
    <dbReference type="NCBI Taxonomy" id="764298"/>
    <lineage>
        <taxon>Bacteria</taxon>
        <taxon>Bacillati</taxon>
        <taxon>Bacillota</taxon>
        <taxon>Bacilli</taxon>
        <taxon>Lactobacillales</taxon>
        <taxon>Streptococcaceae</taxon>
        <taxon>Streptococcus</taxon>
    </lineage>
</organism>
<dbReference type="OrthoDB" id="252349at2"/>
<dbReference type="STRING" id="764298.STRMA_1133"/>
<comment type="caution">
    <text evidence="3">The sequence shown here is derived from an EMBL/GenBank/DDBJ whole genome shotgun (WGS) entry which is preliminary data.</text>
</comment>
<accession>G5JVW5</accession>
<evidence type="ECO:0000259" key="2">
    <source>
        <dbReference type="Pfam" id="PF13472"/>
    </source>
</evidence>
<dbReference type="InterPro" id="IPR036514">
    <property type="entry name" value="SGNH_hydro_sf"/>
</dbReference>
<feature type="transmembrane region" description="Helical" evidence="1">
    <location>
        <begin position="9"/>
        <end position="27"/>
    </location>
</feature>
<dbReference type="Gene3D" id="3.40.50.1110">
    <property type="entry name" value="SGNH hydrolase"/>
    <property type="match status" value="1"/>
</dbReference>
<dbReference type="PANTHER" id="PTHR30383:SF27">
    <property type="entry name" value="SPORE GERMINATION LIPASE LIPC"/>
    <property type="match status" value="1"/>
</dbReference>
<dbReference type="InterPro" id="IPR013830">
    <property type="entry name" value="SGNH_hydro"/>
</dbReference>
<dbReference type="GO" id="GO:0004622">
    <property type="term" value="F:phosphatidylcholine lysophospholipase activity"/>
    <property type="evidence" value="ECO:0007669"/>
    <property type="project" value="TreeGrafter"/>
</dbReference>
<dbReference type="Proteomes" id="UP000003573">
    <property type="component" value="Unassembled WGS sequence"/>
</dbReference>
<dbReference type="eggNOG" id="COG2755">
    <property type="taxonomic scope" value="Bacteria"/>
</dbReference>
<dbReference type="RefSeq" id="WP_003081950.1">
    <property type="nucleotide sequence ID" value="NZ_AEUW02000001.1"/>
</dbReference>
<dbReference type="CDD" id="cd04506">
    <property type="entry name" value="SGNH_hydrolase_YpmR_like"/>
    <property type="match status" value="1"/>
</dbReference>
<dbReference type="AlphaFoldDB" id="G5JVW5"/>
<keyword evidence="1" id="KW-1133">Transmembrane helix</keyword>
<evidence type="ECO:0000256" key="1">
    <source>
        <dbReference type="SAM" id="Phobius"/>
    </source>
</evidence>
<feature type="domain" description="SGNH hydrolase-type esterase" evidence="2">
    <location>
        <begin position="57"/>
        <end position="270"/>
    </location>
</feature>
<dbReference type="SUPFAM" id="SSF52266">
    <property type="entry name" value="SGNH hydrolase"/>
    <property type="match status" value="1"/>
</dbReference>
<evidence type="ECO:0000313" key="3">
    <source>
        <dbReference type="EMBL" id="EHJ53115.1"/>
    </source>
</evidence>
<sequence>MNKKIPKELTFFIASLLIFAVLFYILFPTRGSHSRLRRSEELRTSTVKKEKAFNYIAIGDSLTEGIGDTTGQGGFVPLVAQGLKTNYRYTVKSSNYGVSGNTSQQILTRIDKKKDIQKSLKKADMMTLTVGGNDVMTVIRKKLSNLKVSSFKKPARTYQKNLEEIISSARSQNKNLPIYILGIYNPYYLNFPDLTQMQDVIDNWNKGSQEIAEKYDNVYFVPINDLLYKGVDGQGKAVEAPSSANSSGTVENNALYDGDHFHPNNIGYQIMSKAVMEKISETKKNWK</sequence>
<dbReference type="Pfam" id="PF13472">
    <property type="entry name" value="Lipase_GDSL_2"/>
    <property type="match status" value="1"/>
</dbReference>
<keyword evidence="1" id="KW-0812">Transmembrane</keyword>
<dbReference type="InterPro" id="IPR051532">
    <property type="entry name" value="Ester_Hydrolysis_Enzymes"/>
</dbReference>
<gene>
    <name evidence="3" type="ORF">STRMA_1133</name>
</gene>
<proteinExistence type="predicted"/>
<name>G5JVW5_9STRE</name>
<dbReference type="EMBL" id="AEUW02000001">
    <property type="protein sequence ID" value="EHJ53115.1"/>
    <property type="molecule type" value="Genomic_DNA"/>
</dbReference>
<keyword evidence="4" id="KW-1185">Reference proteome</keyword>